<dbReference type="Proteomes" id="UP000324639">
    <property type="component" value="Chromosome Bgt_-05"/>
</dbReference>
<feature type="chain" id="PRO_5041156014" evidence="1">
    <location>
        <begin position="22"/>
        <end position="65"/>
    </location>
</feature>
<sequence>MEGVVVRLLVVFSGIVSAAWAPPSLERETSQITFRAEKCERMMEVCLDNPGLLRRFPGWVLTDEG</sequence>
<dbReference type="EMBL" id="LR026988">
    <property type="protein sequence ID" value="VDB85980.1"/>
    <property type="molecule type" value="Genomic_DNA"/>
</dbReference>
<keyword evidence="4" id="KW-1185">Reference proteome</keyword>
<name>A0A9X9MG14_BLUGR</name>
<reference evidence="2 4" key="1">
    <citation type="submission" date="2018-08" db="EMBL/GenBank/DDBJ databases">
        <authorList>
            <person name="Muller C M."/>
        </authorList>
    </citation>
    <scope>NUCLEOTIDE SEQUENCE [LARGE SCALE GENOMIC DNA]</scope>
</reference>
<dbReference type="AlphaFoldDB" id="A0A9X9MG14"/>
<evidence type="ECO:0000256" key="1">
    <source>
        <dbReference type="SAM" id="SignalP"/>
    </source>
</evidence>
<organism evidence="2 4">
    <name type="scientific">Blumeria graminis f. sp. tritici</name>
    <dbReference type="NCBI Taxonomy" id="62690"/>
    <lineage>
        <taxon>Eukaryota</taxon>
        <taxon>Fungi</taxon>
        <taxon>Dikarya</taxon>
        <taxon>Ascomycota</taxon>
        <taxon>Pezizomycotina</taxon>
        <taxon>Leotiomycetes</taxon>
        <taxon>Erysiphales</taxon>
        <taxon>Erysiphaceae</taxon>
        <taxon>Blumeria</taxon>
    </lineage>
</organism>
<gene>
    <name evidence="2" type="ORF">BGT96224V316_LOCUS3956</name>
    <name evidence="3" type="ORF">BGT96224V316_LOCUS3964</name>
</gene>
<evidence type="ECO:0000313" key="2">
    <source>
        <dbReference type="EMBL" id="VDB85980.1"/>
    </source>
</evidence>
<dbReference type="EMBL" id="LR026988">
    <property type="protein sequence ID" value="VDB85981.1"/>
    <property type="molecule type" value="Genomic_DNA"/>
</dbReference>
<evidence type="ECO:0000313" key="3">
    <source>
        <dbReference type="EMBL" id="VDB85981.1"/>
    </source>
</evidence>
<feature type="signal peptide" evidence="1">
    <location>
        <begin position="1"/>
        <end position="21"/>
    </location>
</feature>
<keyword evidence="1" id="KW-0732">Signal</keyword>
<evidence type="ECO:0000313" key="4">
    <source>
        <dbReference type="Proteomes" id="UP000324639"/>
    </source>
</evidence>
<proteinExistence type="predicted"/>
<accession>A0A9X9MG14</accession>
<protein>
    <submittedName>
        <fullName evidence="2">Bgt-55000</fullName>
    </submittedName>
    <submittedName>
        <fullName evidence="3">Bgt-55092</fullName>
    </submittedName>
</protein>